<dbReference type="SUPFAM" id="SSF50978">
    <property type="entry name" value="WD40 repeat-like"/>
    <property type="match status" value="1"/>
</dbReference>
<protein>
    <submittedName>
        <fullName evidence="6">WD domain-containing protein, G-beta repeat-containing protein</fullName>
    </submittedName>
</protein>
<dbReference type="SUPFAM" id="SSF52129">
    <property type="entry name" value="Caspase-like"/>
    <property type="match status" value="1"/>
</dbReference>
<dbReference type="Gene3D" id="2.130.10.10">
    <property type="entry name" value="YVTN repeat-like/Quinoprotein amine dehydrogenase"/>
    <property type="match status" value="1"/>
</dbReference>
<evidence type="ECO:0000256" key="4">
    <source>
        <dbReference type="SAM" id="MobiDB-lite"/>
    </source>
</evidence>
<dbReference type="NCBIfam" id="NF047832">
    <property type="entry name" value="caspase_w_EACC1"/>
    <property type="match status" value="1"/>
</dbReference>
<dbReference type="InterPro" id="IPR019775">
    <property type="entry name" value="WD40_repeat_CS"/>
</dbReference>
<dbReference type="Pfam" id="PF00656">
    <property type="entry name" value="Peptidase_C14"/>
    <property type="match status" value="1"/>
</dbReference>
<evidence type="ECO:0000259" key="5">
    <source>
        <dbReference type="Pfam" id="PF00656"/>
    </source>
</evidence>
<dbReference type="InterPro" id="IPR015943">
    <property type="entry name" value="WD40/YVTN_repeat-like_dom_sf"/>
</dbReference>
<feature type="repeat" description="WD" evidence="3">
    <location>
        <begin position="395"/>
        <end position="436"/>
    </location>
</feature>
<dbReference type="PROSITE" id="PS50082">
    <property type="entry name" value="WD_REPEATS_2"/>
    <property type="match status" value="1"/>
</dbReference>
<evidence type="ECO:0000256" key="2">
    <source>
        <dbReference type="ARBA" id="ARBA00022737"/>
    </source>
</evidence>
<dbReference type="OrthoDB" id="491589at2"/>
<evidence type="ECO:0000313" key="7">
    <source>
        <dbReference type="Proteomes" id="UP000199361"/>
    </source>
</evidence>
<keyword evidence="2" id="KW-0677">Repeat</keyword>
<feature type="domain" description="Peptidase C14 caspase" evidence="5">
    <location>
        <begin position="3"/>
        <end position="232"/>
    </location>
</feature>
<keyword evidence="7" id="KW-1185">Reference proteome</keyword>
<dbReference type="PROSITE" id="PS00678">
    <property type="entry name" value="WD_REPEATS_1"/>
    <property type="match status" value="1"/>
</dbReference>
<dbReference type="InterPro" id="IPR029030">
    <property type="entry name" value="Caspase-like_dom_sf"/>
</dbReference>
<organism evidence="6 7">
    <name type="scientific">Nonomuraea wenchangensis</name>
    <dbReference type="NCBI Taxonomy" id="568860"/>
    <lineage>
        <taxon>Bacteria</taxon>
        <taxon>Bacillati</taxon>
        <taxon>Actinomycetota</taxon>
        <taxon>Actinomycetes</taxon>
        <taxon>Streptosporangiales</taxon>
        <taxon>Streptosporangiaceae</taxon>
        <taxon>Nonomuraea</taxon>
    </lineage>
</organism>
<dbReference type="InterPro" id="IPR001680">
    <property type="entry name" value="WD40_rpt"/>
</dbReference>
<dbReference type="PANTHER" id="PTHR19848">
    <property type="entry name" value="WD40 REPEAT PROTEIN"/>
    <property type="match status" value="1"/>
</dbReference>
<evidence type="ECO:0000256" key="1">
    <source>
        <dbReference type="ARBA" id="ARBA00022574"/>
    </source>
</evidence>
<dbReference type="GO" id="GO:0004197">
    <property type="term" value="F:cysteine-type endopeptidase activity"/>
    <property type="evidence" value="ECO:0007669"/>
    <property type="project" value="InterPro"/>
</dbReference>
<dbReference type="EMBL" id="FOHX01000023">
    <property type="protein sequence ID" value="SEU44839.1"/>
    <property type="molecule type" value="Genomic_DNA"/>
</dbReference>
<name>A0A1I0LSF5_9ACTN</name>
<evidence type="ECO:0000313" key="6">
    <source>
        <dbReference type="EMBL" id="SEU44839.1"/>
    </source>
</evidence>
<dbReference type="InterPro" id="IPR011600">
    <property type="entry name" value="Pept_C14_caspase"/>
</dbReference>
<dbReference type="PROSITE" id="PS00018">
    <property type="entry name" value="EF_HAND_1"/>
    <property type="match status" value="1"/>
</dbReference>
<dbReference type="Pfam" id="PF00400">
    <property type="entry name" value="WD40"/>
    <property type="match status" value="2"/>
</dbReference>
<dbReference type="STRING" id="568860.SAMN05421811_123164"/>
<keyword evidence="1 3" id="KW-0853">WD repeat</keyword>
<sequence>MGRRVALLVATYEYQDPGLRQLTAPAQDAEALADVLRDPAIAGFEVTTLVNEPHHRVGEAIGDFYRDRRRNDLTLLYFTGHGLDDDHGRLYLAMTNTRRDSLLFTGLAAELVNQAMDGCMSGQKVLVLDCCYAGAFPMGRLAKADSAMHTLERFQGRGITVLTASDAAQYSFEGDQALGRSATSVFTRHLVAGLRDGSADQNGDGDITLDELYGYVHDRVVREMPQQRSKMQTNIEGRTVIARNVNWRLPDHLRHSIDSPIAAIRLSALEGLAHLYRSGNDSVRSIVHEKISHLADDDSKSVSAAAAAYLESLHGEASVQPVPTESPGQAPATPEPTPAPPQAAARLVQLASIEIPEPGNAVTFSPDGEHLAVACDMKIALIAELTGTVRHRLKHGGLIASVWSVDYSPDGRRLATGSGDKTARIWDAATGVEVLKVRHQDTVASVAFSPDGRHLATASLRTAEIWDATSGSELFTMNHPEEDQRMGTTGVAFSADGRRVVTVRTSARIHLWQLPEM</sequence>
<accession>A0A1I0LSF5</accession>
<dbReference type="InterPro" id="IPR018247">
    <property type="entry name" value="EF_Hand_1_Ca_BS"/>
</dbReference>
<proteinExistence type="predicted"/>
<dbReference type="PANTHER" id="PTHR19848:SF8">
    <property type="entry name" value="F-BOX AND WD REPEAT DOMAIN CONTAINING 7"/>
    <property type="match status" value="1"/>
</dbReference>
<dbReference type="Gene3D" id="3.40.50.1460">
    <property type="match status" value="1"/>
</dbReference>
<gene>
    <name evidence="6" type="ORF">SAMN05421811_123164</name>
</gene>
<evidence type="ECO:0000256" key="3">
    <source>
        <dbReference type="PROSITE-ProRule" id="PRU00221"/>
    </source>
</evidence>
<dbReference type="SMART" id="SM00320">
    <property type="entry name" value="WD40"/>
    <property type="match status" value="4"/>
</dbReference>
<dbReference type="Proteomes" id="UP000199361">
    <property type="component" value="Unassembled WGS sequence"/>
</dbReference>
<feature type="region of interest" description="Disordered" evidence="4">
    <location>
        <begin position="316"/>
        <end position="342"/>
    </location>
</feature>
<dbReference type="PROSITE" id="PS50294">
    <property type="entry name" value="WD_REPEATS_REGION"/>
    <property type="match status" value="1"/>
</dbReference>
<dbReference type="InterPro" id="IPR036322">
    <property type="entry name" value="WD40_repeat_dom_sf"/>
</dbReference>
<dbReference type="GO" id="GO:0006508">
    <property type="term" value="P:proteolysis"/>
    <property type="evidence" value="ECO:0007669"/>
    <property type="project" value="InterPro"/>
</dbReference>
<reference evidence="6 7" key="1">
    <citation type="submission" date="2016-10" db="EMBL/GenBank/DDBJ databases">
        <authorList>
            <person name="de Groot N.N."/>
        </authorList>
    </citation>
    <scope>NUCLEOTIDE SEQUENCE [LARGE SCALE GENOMIC DNA]</scope>
    <source>
        <strain evidence="6 7">CGMCC 4.5598</strain>
    </source>
</reference>
<dbReference type="AlphaFoldDB" id="A0A1I0LSF5"/>